<gene>
    <name evidence="2" type="ORF">EYF80_029028</name>
</gene>
<dbReference type="AlphaFoldDB" id="A0A4Z2H783"/>
<comment type="caution">
    <text evidence="2">The sequence shown here is derived from an EMBL/GenBank/DDBJ whole genome shotgun (WGS) entry which is preliminary data.</text>
</comment>
<evidence type="ECO:0000256" key="1">
    <source>
        <dbReference type="SAM" id="MobiDB-lite"/>
    </source>
</evidence>
<sequence length="71" mass="7822">MGTRAAAFSSPDRAEGNVGAHKLGGNLLKDISRSLLSREIRSSSSSRPFWREYASLKSPCSRSATRDRRPQ</sequence>
<keyword evidence="3" id="KW-1185">Reference proteome</keyword>
<accession>A0A4Z2H783</accession>
<reference evidence="2 3" key="1">
    <citation type="submission" date="2019-03" db="EMBL/GenBank/DDBJ databases">
        <title>First draft genome of Liparis tanakae, snailfish: a comprehensive survey of snailfish specific genes.</title>
        <authorList>
            <person name="Kim W."/>
            <person name="Song I."/>
            <person name="Jeong J.-H."/>
            <person name="Kim D."/>
            <person name="Kim S."/>
            <person name="Ryu S."/>
            <person name="Song J.Y."/>
            <person name="Lee S.K."/>
        </authorList>
    </citation>
    <scope>NUCLEOTIDE SEQUENCE [LARGE SCALE GENOMIC DNA]</scope>
    <source>
        <tissue evidence="2">Muscle</tissue>
    </source>
</reference>
<dbReference type="Proteomes" id="UP000314294">
    <property type="component" value="Unassembled WGS sequence"/>
</dbReference>
<proteinExistence type="predicted"/>
<protein>
    <submittedName>
        <fullName evidence="2">Uncharacterized protein</fullName>
    </submittedName>
</protein>
<organism evidence="2 3">
    <name type="scientific">Liparis tanakae</name>
    <name type="common">Tanaka's snailfish</name>
    <dbReference type="NCBI Taxonomy" id="230148"/>
    <lineage>
        <taxon>Eukaryota</taxon>
        <taxon>Metazoa</taxon>
        <taxon>Chordata</taxon>
        <taxon>Craniata</taxon>
        <taxon>Vertebrata</taxon>
        <taxon>Euteleostomi</taxon>
        <taxon>Actinopterygii</taxon>
        <taxon>Neopterygii</taxon>
        <taxon>Teleostei</taxon>
        <taxon>Neoteleostei</taxon>
        <taxon>Acanthomorphata</taxon>
        <taxon>Eupercaria</taxon>
        <taxon>Perciformes</taxon>
        <taxon>Cottioidei</taxon>
        <taxon>Cottales</taxon>
        <taxon>Liparidae</taxon>
        <taxon>Liparis</taxon>
    </lineage>
</organism>
<evidence type="ECO:0000313" key="3">
    <source>
        <dbReference type="Proteomes" id="UP000314294"/>
    </source>
</evidence>
<name>A0A4Z2H783_9TELE</name>
<feature type="region of interest" description="Disordered" evidence="1">
    <location>
        <begin position="1"/>
        <end position="23"/>
    </location>
</feature>
<evidence type="ECO:0000313" key="2">
    <source>
        <dbReference type="EMBL" id="TNN60684.1"/>
    </source>
</evidence>
<dbReference type="EMBL" id="SRLO01000329">
    <property type="protein sequence ID" value="TNN60684.1"/>
    <property type="molecule type" value="Genomic_DNA"/>
</dbReference>